<sequence>MKLDKKGNKKIVKYILMFLVVIVSIPLFLVAIIPKENAIPNLYNSISGKNVLCIGDSITSLDGKTTSGYDNGNTVIVGYQEQFRKEGATVTTKGNSGATIRKYVSTDDMKHGSLVDDIKNSNYNVAGYDIITIFAGTNDVSRGLRLGTLGNESDANFDETTTIGALRSMLEYIRTNNSTCEIYLITPLRSGLDSRPYEKMEQVAEGIISTGNMYGIKVINLLYESGIGKGNIDTFLYDKLHPNNEGFERIGLKIVKEIN</sequence>
<evidence type="ECO:0000259" key="2">
    <source>
        <dbReference type="Pfam" id="PF13472"/>
    </source>
</evidence>
<dbReference type="Gene3D" id="3.40.50.1110">
    <property type="entry name" value="SGNH hydrolase"/>
    <property type="match status" value="1"/>
</dbReference>
<feature type="transmembrane region" description="Helical" evidence="1">
    <location>
        <begin position="12"/>
        <end position="33"/>
    </location>
</feature>
<gene>
    <name evidence="3" type="ORF">JW646_01145</name>
</gene>
<accession>A0AAX2ZFH5</accession>
<organism evidence="3 4">
    <name type="scientific">Terrisporobacter hibernicus</name>
    <dbReference type="NCBI Taxonomy" id="2813371"/>
    <lineage>
        <taxon>Bacteria</taxon>
        <taxon>Bacillati</taxon>
        <taxon>Bacillota</taxon>
        <taxon>Clostridia</taxon>
        <taxon>Peptostreptococcales</taxon>
        <taxon>Peptostreptococcaceae</taxon>
        <taxon>Terrisporobacter</taxon>
    </lineage>
</organism>
<proteinExistence type="predicted"/>
<name>A0AAX2ZFH5_9FIRM</name>
<dbReference type="Proteomes" id="UP001198983">
    <property type="component" value="Chromosome"/>
</dbReference>
<dbReference type="InterPro" id="IPR036514">
    <property type="entry name" value="SGNH_hydro_sf"/>
</dbReference>
<dbReference type="GO" id="GO:0004622">
    <property type="term" value="F:phosphatidylcholine lysophospholipase activity"/>
    <property type="evidence" value="ECO:0007669"/>
    <property type="project" value="TreeGrafter"/>
</dbReference>
<keyword evidence="4" id="KW-1185">Reference proteome</keyword>
<dbReference type="SUPFAM" id="SSF52266">
    <property type="entry name" value="SGNH hydrolase"/>
    <property type="match status" value="1"/>
</dbReference>
<dbReference type="KEGG" id="tem:JW646_01145"/>
<keyword evidence="3" id="KW-0378">Hydrolase</keyword>
<evidence type="ECO:0000256" key="1">
    <source>
        <dbReference type="SAM" id="Phobius"/>
    </source>
</evidence>
<dbReference type="PANTHER" id="PTHR30383:SF5">
    <property type="entry name" value="SGNH HYDROLASE-TYPE ESTERASE DOMAIN-CONTAINING PROTEIN"/>
    <property type="match status" value="1"/>
</dbReference>
<dbReference type="CDD" id="cd00229">
    <property type="entry name" value="SGNH_hydrolase"/>
    <property type="match status" value="1"/>
</dbReference>
<protein>
    <submittedName>
        <fullName evidence="3">SGNH/GDSL hydrolase family protein</fullName>
    </submittedName>
</protein>
<dbReference type="AlphaFoldDB" id="A0AAX2ZFH5"/>
<evidence type="ECO:0000313" key="4">
    <source>
        <dbReference type="Proteomes" id="UP001198983"/>
    </source>
</evidence>
<dbReference type="PANTHER" id="PTHR30383">
    <property type="entry name" value="THIOESTERASE 1/PROTEASE 1/LYSOPHOSPHOLIPASE L1"/>
    <property type="match status" value="1"/>
</dbReference>
<keyword evidence="1" id="KW-1133">Transmembrane helix</keyword>
<keyword evidence="1" id="KW-0472">Membrane</keyword>
<evidence type="ECO:0000313" key="3">
    <source>
        <dbReference type="EMBL" id="UEL48088.1"/>
    </source>
</evidence>
<feature type="domain" description="SGNH hydrolase-type esterase" evidence="2">
    <location>
        <begin position="53"/>
        <end position="248"/>
    </location>
</feature>
<dbReference type="InterPro" id="IPR051532">
    <property type="entry name" value="Ester_Hydrolysis_Enzymes"/>
</dbReference>
<dbReference type="Pfam" id="PF13472">
    <property type="entry name" value="Lipase_GDSL_2"/>
    <property type="match status" value="1"/>
</dbReference>
<dbReference type="RefSeq" id="WP_228416272.1">
    <property type="nucleotide sequence ID" value="NZ_CP081135.1"/>
</dbReference>
<dbReference type="EMBL" id="CP081135">
    <property type="protein sequence ID" value="UEL48088.1"/>
    <property type="molecule type" value="Genomic_DNA"/>
</dbReference>
<dbReference type="InterPro" id="IPR013830">
    <property type="entry name" value="SGNH_hydro"/>
</dbReference>
<reference evidence="3 4" key="1">
    <citation type="journal article" date="2023" name="Int. J. Syst. Evol. Microbiol.">
        <title>Terrisporobacter hibernicus sp. nov., isolated from bovine faeces in Northern Ireland.</title>
        <authorList>
            <person name="Mitchell M."/>
            <person name="Nguyen S.V."/>
            <person name="Connor M."/>
            <person name="Fairley D.J."/>
            <person name="Donoghue O."/>
            <person name="Marshall H."/>
            <person name="Koolman L."/>
            <person name="McMullan G."/>
            <person name="Schaffer K.E."/>
            <person name="McGrath J.W."/>
            <person name="Fanning S."/>
        </authorList>
    </citation>
    <scope>NUCLEOTIDE SEQUENCE [LARGE SCALE GENOMIC DNA]</scope>
    <source>
        <strain evidence="3 4">MCA3</strain>
    </source>
</reference>
<keyword evidence="1" id="KW-0812">Transmembrane</keyword>